<name>A0A2M9CVR8_9BACT</name>
<protein>
    <recommendedName>
        <fullName evidence="1">Rhodanese domain-containing protein</fullName>
    </recommendedName>
</protein>
<evidence type="ECO:0000259" key="1">
    <source>
        <dbReference type="PROSITE" id="PS50206"/>
    </source>
</evidence>
<dbReference type="PROSITE" id="PS51257">
    <property type="entry name" value="PROKAR_LIPOPROTEIN"/>
    <property type="match status" value="1"/>
</dbReference>
<feature type="domain" description="Rhodanese" evidence="1">
    <location>
        <begin position="60"/>
        <end position="158"/>
    </location>
</feature>
<proteinExistence type="predicted"/>
<keyword evidence="3" id="KW-1185">Reference proteome</keyword>
<dbReference type="PROSITE" id="PS50206">
    <property type="entry name" value="RHODANESE_3"/>
    <property type="match status" value="1"/>
</dbReference>
<dbReference type="Proteomes" id="UP000230000">
    <property type="component" value="Unassembled WGS sequence"/>
</dbReference>
<dbReference type="AlphaFoldDB" id="A0A2M9CVR8"/>
<dbReference type="SUPFAM" id="SSF52821">
    <property type="entry name" value="Rhodanese/Cell cycle control phosphatase"/>
    <property type="match status" value="1"/>
</dbReference>
<comment type="caution">
    <text evidence="2">The sequence shown here is derived from an EMBL/GenBank/DDBJ whole genome shotgun (WGS) entry which is preliminary data.</text>
</comment>
<reference evidence="2 3" key="1">
    <citation type="submission" date="2017-11" db="EMBL/GenBank/DDBJ databases">
        <title>Genomic Encyclopedia of Archaeal and Bacterial Type Strains, Phase II (KMG-II): From Individual Species to Whole Genera.</title>
        <authorList>
            <person name="Goeker M."/>
        </authorList>
    </citation>
    <scope>NUCLEOTIDE SEQUENCE [LARGE SCALE GENOMIC DNA]</scope>
    <source>
        <strain evidence="2 3">DSM 27268</strain>
    </source>
</reference>
<dbReference type="EMBL" id="PGFG01000001">
    <property type="protein sequence ID" value="PJJ75977.1"/>
    <property type="molecule type" value="Genomic_DNA"/>
</dbReference>
<organism evidence="2 3">
    <name type="scientific">Thermoflavifilum aggregans</name>
    <dbReference type="NCBI Taxonomy" id="454188"/>
    <lineage>
        <taxon>Bacteria</taxon>
        <taxon>Pseudomonadati</taxon>
        <taxon>Bacteroidota</taxon>
        <taxon>Chitinophagia</taxon>
        <taxon>Chitinophagales</taxon>
        <taxon>Chitinophagaceae</taxon>
        <taxon>Thermoflavifilum</taxon>
    </lineage>
</organism>
<sequence length="159" mass="17646">MLKKQYTQRKMWKFSLLISLALITGLWISSCGQSASQEPWTDAELLSPDTLAAWLRHPEQSPHPIILDVGPAGVIPGARELGPAHEAEGMAHLKSTLSQLPKNSLVVIYCGCCPFSKCPNVRPAFQLVKQMGFTHARLLNLSDNLKKDWIDKGYPIENP</sequence>
<dbReference type="InterPro" id="IPR001763">
    <property type="entry name" value="Rhodanese-like_dom"/>
</dbReference>
<dbReference type="Gene3D" id="3.40.250.10">
    <property type="entry name" value="Rhodanese-like domain"/>
    <property type="match status" value="1"/>
</dbReference>
<dbReference type="InterPro" id="IPR036873">
    <property type="entry name" value="Rhodanese-like_dom_sf"/>
</dbReference>
<gene>
    <name evidence="2" type="ORF">BXY57_1571</name>
</gene>
<accession>A0A2M9CVR8</accession>
<evidence type="ECO:0000313" key="2">
    <source>
        <dbReference type="EMBL" id="PJJ75977.1"/>
    </source>
</evidence>
<evidence type="ECO:0000313" key="3">
    <source>
        <dbReference type="Proteomes" id="UP000230000"/>
    </source>
</evidence>